<evidence type="ECO:0000256" key="3">
    <source>
        <dbReference type="ARBA" id="ARBA00022448"/>
    </source>
</evidence>
<comment type="caution">
    <text evidence="13">The sequence shown here is derived from an EMBL/GenBank/DDBJ whole genome shotgun (WGS) entry which is preliminary data.</text>
</comment>
<dbReference type="InterPro" id="IPR023614">
    <property type="entry name" value="Porin_dom_sf"/>
</dbReference>
<dbReference type="GO" id="GO:0009279">
    <property type="term" value="C:cell outer membrane"/>
    <property type="evidence" value="ECO:0007669"/>
    <property type="project" value="UniProtKB-SubCell"/>
</dbReference>
<name>A0A132EZJ3_9BURK</name>
<evidence type="ECO:0000256" key="8">
    <source>
        <dbReference type="ARBA" id="ARBA00023114"/>
    </source>
</evidence>
<evidence type="ECO:0000256" key="4">
    <source>
        <dbReference type="ARBA" id="ARBA00022452"/>
    </source>
</evidence>
<dbReference type="InterPro" id="IPR050298">
    <property type="entry name" value="Gram-neg_bact_OMP"/>
</dbReference>
<dbReference type="Proteomes" id="UP000061512">
    <property type="component" value="Unassembled WGS sequence"/>
</dbReference>
<evidence type="ECO:0000313" key="14">
    <source>
        <dbReference type="Proteomes" id="UP000061512"/>
    </source>
</evidence>
<evidence type="ECO:0000256" key="1">
    <source>
        <dbReference type="ARBA" id="ARBA00004571"/>
    </source>
</evidence>
<organism evidence="13 14">
    <name type="scientific">Burkholderia pseudomultivorans</name>
    <dbReference type="NCBI Taxonomy" id="1207504"/>
    <lineage>
        <taxon>Bacteria</taxon>
        <taxon>Pseudomonadati</taxon>
        <taxon>Pseudomonadota</taxon>
        <taxon>Betaproteobacteria</taxon>
        <taxon>Burkholderiales</taxon>
        <taxon>Burkholderiaceae</taxon>
        <taxon>Burkholderia</taxon>
        <taxon>Burkholderia cepacia complex</taxon>
    </lineage>
</organism>
<dbReference type="EMBL" id="LPJX01000041">
    <property type="protein sequence ID" value="KWF64651.1"/>
    <property type="molecule type" value="Genomic_DNA"/>
</dbReference>
<keyword evidence="8" id="KW-0626">Porin</keyword>
<comment type="subcellular location">
    <subcellularLocation>
        <location evidence="1">Cell outer membrane</location>
        <topology evidence="1">Multi-pass membrane protein</topology>
    </subcellularLocation>
</comment>
<dbReference type="Gene3D" id="2.40.160.10">
    <property type="entry name" value="Porin"/>
    <property type="match status" value="1"/>
</dbReference>
<dbReference type="PANTHER" id="PTHR34501">
    <property type="entry name" value="PROTEIN YDDL-RELATED"/>
    <property type="match status" value="1"/>
</dbReference>
<dbReference type="GO" id="GO:0046930">
    <property type="term" value="C:pore complex"/>
    <property type="evidence" value="ECO:0007669"/>
    <property type="project" value="UniProtKB-KW"/>
</dbReference>
<protein>
    <submittedName>
        <fullName evidence="13">Porin</fullName>
    </submittedName>
</protein>
<dbReference type="GO" id="GO:0015288">
    <property type="term" value="F:porin activity"/>
    <property type="evidence" value="ECO:0007669"/>
    <property type="project" value="UniProtKB-KW"/>
</dbReference>
<keyword evidence="9" id="KW-0472">Membrane</keyword>
<feature type="chain" id="PRO_5007291263" evidence="11">
    <location>
        <begin position="27"/>
        <end position="359"/>
    </location>
</feature>
<comment type="subunit">
    <text evidence="2">Homotrimer.</text>
</comment>
<feature type="signal peptide" evidence="11">
    <location>
        <begin position="1"/>
        <end position="26"/>
    </location>
</feature>
<dbReference type="InterPro" id="IPR033900">
    <property type="entry name" value="Gram_neg_porin_domain"/>
</dbReference>
<dbReference type="PANTHER" id="PTHR34501:SF9">
    <property type="entry name" value="MAJOR OUTER MEMBRANE PROTEIN P.IA"/>
    <property type="match status" value="1"/>
</dbReference>
<dbReference type="RefSeq" id="WP_060253419.1">
    <property type="nucleotide sequence ID" value="NZ_JADKRM010000009.1"/>
</dbReference>
<evidence type="ECO:0000256" key="6">
    <source>
        <dbReference type="ARBA" id="ARBA00022729"/>
    </source>
</evidence>
<gene>
    <name evidence="13" type="ORF">WT57_20850</name>
</gene>
<evidence type="ECO:0000256" key="7">
    <source>
        <dbReference type="ARBA" id="ARBA00023065"/>
    </source>
</evidence>
<evidence type="ECO:0000313" key="13">
    <source>
        <dbReference type="EMBL" id="KWF64651.1"/>
    </source>
</evidence>
<dbReference type="PRINTS" id="PR00184">
    <property type="entry name" value="NEISSPPORIN"/>
</dbReference>
<feature type="domain" description="Porin" evidence="12">
    <location>
        <begin position="17"/>
        <end position="329"/>
    </location>
</feature>
<dbReference type="AlphaFoldDB" id="A0A132EZJ3"/>
<evidence type="ECO:0000256" key="2">
    <source>
        <dbReference type="ARBA" id="ARBA00011233"/>
    </source>
</evidence>
<dbReference type="SUPFAM" id="SSF56935">
    <property type="entry name" value="Porins"/>
    <property type="match status" value="1"/>
</dbReference>
<reference evidence="13 14" key="1">
    <citation type="submission" date="2015-11" db="EMBL/GenBank/DDBJ databases">
        <title>Expanding the genomic diversity of Burkholderia species for the development of highly accurate diagnostics.</title>
        <authorList>
            <person name="Sahl J."/>
            <person name="Keim P."/>
            <person name="Wagner D."/>
        </authorList>
    </citation>
    <scope>NUCLEOTIDE SEQUENCE [LARGE SCALE GENOMIC DNA]</scope>
    <source>
        <strain evidence="13 14">MSMB574WGS</strain>
    </source>
</reference>
<dbReference type="Pfam" id="PF13609">
    <property type="entry name" value="Porin_4"/>
    <property type="match status" value="1"/>
</dbReference>
<evidence type="ECO:0000259" key="12">
    <source>
        <dbReference type="Pfam" id="PF13609"/>
    </source>
</evidence>
<sequence length="359" mass="37079">MLKGCRSVLCAAGWATGMAVCAAVHAQGSVTLYGMIDTGLLYTTKALDAVTGGNAGKQWSMIDGGSTYSHFGIMGAEDLGGGLQAGFKLESGISLPSGGLAHCNGNLFGCEAWISVNSPYGEVKAGLQFSPFFLAVYETDPRNLSFFGSGGVNLVGNLFGTSIFTAGSVSYASPERWGLQGRVLYAFGGKPDDFQAGRQYSASLKYENNNVLIVAAIFSGNSDGANVTPIPSDVAAEARLLGSALKLGAVTLKASFVNYKVAGSFNNNVYGGGLSWYVTPALDLDGGVWVTSDRNHTANHSVLAALGANYFVSKRTALYAQLAAVNNHGAMDTGLSVNGALFGTHGTTLGATAGIRHSF</sequence>
<dbReference type="InterPro" id="IPR002299">
    <property type="entry name" value="Porin_Neis"/>
</dbReference>
<evidence type="ECO:0000256" key="11">
    <source>
        <dbReference type="SAM" id="SignalP"/>
    </source>
</evidence>
<evidence type="ECO:0000256" key="9">
    <source>
        <dbReference type="ARBA" id="ARBA00023136"/>
    </source>
</evidence>
<proteinExistence type="predicted"/>
<dbReference type="GO" id="GO:0006811">
    <property type="term" value="P:monoatomic ion transport"/>
    <property type="evidence" value="ECO:0007669"/>
    <property type="project" value="UniProtKB-KW"/>
</dbReference>
<evidence type="ECO:0000256" key="10">
    <source>
        <dbReference type="ARBA" id="ARBA00023237"/>
    </source>
</evidence>
<keyword evidence="7" id="KW-0406">Ion transport</keyword>
<keyword evidence="4" id="KW-1134">Transmembrane beta strand</keyword>
<keyword evidence="5" id="KW-0812">Transmembrane</keyword>
<keyword evidence="10" id="KW-0998">Cell outer membrane</keyword>
<dbReference type="CDD" id="cd00342">
    <property type="entry name" value="gram_neg_porins"/>
    <property type="match status" value="1"/>
</dbReference>
<keyword evidence="3" id="KW-0813">Transport</keyword>
<evidence type="ECO:0000256" key="5">
    <source>
        <dbReference type="ARBA" id="ARBA00022692"/>
    </source>
</evidence>
<keyword evidence="6 11" id="KW-0732">Signal</keyword>
<accession>A0A132EZJ3</accession>